<name>A0A3N5YF26_9ALTE</name>
<proteinExistence type="predicted"/>
<dbReference type="InterPro" id="IPR053521">
    <property type="entry name" value="McjB-like"/>
</dbReference>
<organism evidence="2 3">
    <name type="scientific">Alteromonas sediminis</name>
    <dbReference type="NCBI Taxonomy" id="2259342"/>
    <lineage>
        <taxon>Bacteria</taxon>
        <taxon>Pseudomonadati</taxon>
        <taxon>Pseudomonadota</taxon>
        <taxon>Gammaproteobacteria</taxon>
        <taxon>Alteromonadales</taxon>
        <taxon>Alteromonadaceae</taxon>
        <taxon>Alteromonas/Salinimonas group</taxon>
        <taxon>Alteromonas</taxon>
    </lineage>
</organism>
<feature type="domain" description="Microcin J25-processing protein McjB C-terminal" evidence="1">
    <location>
        <begin position="36"/>
        <end position="132"/>
    </location>
</feature>
<dbReference type="AlphaFoldDB" id="A0A3N5YF26"/>
<dbReference type="RefSeq" id="WP_124026526.1">
    <property type="nucleotide sequence ID" value="NZ_JBHRSN010000005.1"/>
</dbReference>
<keyword evidence="3" id="KW-1185">Reference proteome</keyword>
<dbReference type="InterPro" id="IPR032708">
    <property type="entry name" value="McjB_C"/>
</dbReference>
<accession>A0A3N5YF26</accession>
<reference evidence="2 3" key="1">
    <citation type="submission" date="2018-11" db="EMBL/GenBank/DDBJ databases">
        <authorList>
            <person name="Ye M.-Q."/>
            <person name="Du Z.-J."/>
        </authorList>
    </citation>
    <scope>NUCLEOTIDE SEQUENCE [LARGE SCALE GENOMIC DNA]</scope>
    <source>
        <strain evidence="2 3">U0105</strain>
    </source>
</reference>
<dbReference type="OrthoDB" id="3790432at2"/>
<dbReference type="NCBIfam" id="NF033537">
    <property type="entry name" value="lasso_biosyn_B2"/>
    <property type="match status" value="1"/>
</dbReference>
<gene>
    <name evidence="2" type="ORF">DRW07_03725</name>
</gene>
<dbReference type="Pfam" id="PF13471">
    <property type="entry name" value="Transglut_core3"/>
    <property type="match status" value="1"/>
</dbReference>
<sequence>MVYIKGYRLSLLLQVLYQLIKWDITLRFSAYSAWKPALTSPSGTVSSNAHLATAQYVAKHLALVVRKSPYPFNCMRRTLALKTLLNQQGIAPTLHIGVKFDDNKQLAAHAWLSLVGECLNDTADNVAQYSEITDDTQKLIQALATQ</sequence>
<dbReference type="Proteomes" id="UP000275281">
    <property type="component" value="Unassembled WGS sequence"/>
</dbReference>
<evidence type="ECO:0000259" key="1">
    <source>
        <dbReference type="Pfam" id="PF13471"/>
    </source>
</evidence>
<protein>
    <submittedName>
        <fullName evidence="2">Lasso peptide biosynthesis B2 protein</fullName>
    </submittedName>
</protein>
<evidence type="ECO:0000313" key="2">
    <source>
        <dbReference type="EMBL" id="RPJ68525.1"/>
    </source>
</evidence>
<dbReference type="EMBL" id="RPOK01000001">
    <property type="protein sequence ID" value="RPJ68525.1"/>
    <property type="molecule type" value="Genomic_DNA"/>
</dbReference>
<evidence type="ECO:0000313" key="3">
    <source>
        <dbReference type="Proteomes" id="UP000275281"/>
    </source>
</evidence>
<comment type="caution">
    <text evidence="2">The sequence shown here is derived from an EMBL/GenBank/DDBJ whole genome shotgun (WGS) entry which is preliminary data.</text>
</comment>